<dbReference type="EMBL" id="FZOC01000005">
    <property type="protein sequence ID" value="SNS06256.1"/>
    <property type="molecule type" value="Genomic_DNA"/>
</dbReference>
<dbReference type="Proteomes" id="UP000198324">
    <property type="component" value="Unassembled WGS sequence"/>
</dbReference>
<name>A0A239BEM3_9BACT</name>
<sequence>MTTGAVPRFIVARAAGDSVILRDTEKKRLAAIIPRDCSLPEDKAEAAAVNMAEVCAEALNRKYAAFMAQRQKEA</sequence>
<proteinExistence type="predicted"/>
<keyword evidence="2" id="KW-1185">Reference proteome</keyword>
<reference evidence="1 2" key="1">
    <citation type="submission" date="2017-06" db="EMBL/GenBank/DDBJ databases">
        <authorList>
            <person name="Kim H.J."/>
            <person name="Triplett B.A."/>
        </authorList>
    </citation>
    <scope>NUCLEOTIDE SEQUENCE [LARGE SCALE GENOMIC DNA]</scope>
    <source>
        <strain evidence="1 2">DSM 13116</strain>
    </source>
</reference>
<protein>
    <submittedName>
        <fullName evidence="1">Uncharacterized protein</fullName>
    </submittedName>
</protein>
<dbReference type="AlphaFoldDB" id="A0A239BEM3"/>
<evidence type="ECO:0000313" key="2">
    <source>
        <dbReference type="Proteomes" id="UP000198324"/>
    </source>
</evidence>
<gene>
    <name evidence="1" type="ORF">SAMN04488503_2515</name>
</gene>
<organism evidence="1 2">
    <name type="scientific">Humidesulfovibrio mexicanus</name>
    <dbReference type="NCBI Taxonomy" id="147047"/>
    <lineage>
        <taxon>Bacteria</taxon>
        <taxon>Pseudomonadati</taxon>
        <taxon>Thermodesulfobacteriota</taxon>
        <taxon>Desulfovibrionia</taxon>
        <taxon>Desulfovibrionales</taxon>
        <taxon>Desulfovibrionaceae</taxon>
        <taxon>Humidesulfovibrio</taxon>
    </lineage>
</organism>
<evidence type="ECO:0000313" key="1">
    <source>
        <dbReference type="EMBL" id="SNS06256.1"/>
    </source>
</evidence>
<accession>A0A239BEM3</accession>